<dbReference type="Proteomes" id="UP001161580">
    <property type="component" value="Unassembled WGS sequence"/>
</dbReference>
<dbReference type="Gene3D" id="3.90.1150.10">
    <property type="entry name" value="Aspartate Aminotransferase, domain 1"/>
    <property type="match status" value="1"/>
</dbReference>
<feature type="domain" description="Aminotransferase class I/classII large" evidence="4">
    <location>
        <begin position="46"/>
        <end position="378"/>
    </location>
</feature>
<dbReference type="PANTHER" id="PTHR13693">
    <property type="entry name" value="CLASS II AMINOTRANSFERASE/8-AMINO-7-OXONONANOATE SYNTHASE"/>
    <property type="match status" value="1"/>
</dbReference>
<keyword evidence="2" id="KW-0808">Transferase</keyword>
<organism evidence="5 6">
    <name type="scientific">Ferirhizobium litorale</name>
    <dbReference type="NCBI Taxonomy" id="2927786"/>
    <lineage>
        <taxon>Bacteria</taxon>
        <taxon>Pseudomonadati</taxon>
        <taxon>Pseudomonadota</taxon>
        <taxon>Alphaproteobacteria</taxon>
        <taxon>Hyphomicrobiales</taxon>
        <taxon>Rhizobiaceae</taxon>
        <taxon>Ferirhizobium</taxon>
    </lineage>
</organism>
<evidence type="ECO:0000313" key="5">
    <source>
        <dbReference type="EMBL" id="MDI7922681.1"/>
    </source>
</evidence>
<evidence type="ECO:0000256" key="1">
    <source>
        <dbReference type="ARBA" id="ARBA00001933"/>
    </source>
</evidence>
<evidence type="ECO:0000259" key="4">
    <source>
        <dbReference type="Pfam" id="PF00155"/>
    </source>
</evidence>
<dbReference type="EMBL" id="JALDYZ010000005">
    <property type="protein sequence ID" value="MDI7922681.1"/>
    <property type="molecule type" value="Genomic_DNA"/>
</dbReference>
<dbReference type="InterPro" id="IPR050087">
    <property type="entry name" value="AON_synthase_class-II"/>
</dbReference>
<evidence type="ECO:0000256" key="3">
    <source>
        <dbReference type="ARBA" id="ARBA00022898"/>
    </source>
</evidence>
<dbReference type="Pfam" id="PF00155">
    <property type="entry name" value="Aminotran_1_2"/>
    <property type="match status" value="1"/>
</dbReference>
<dbReference type="GO" id="GO:0008710">
    <property type="term" value="F:8-amino-7-oxononanoate synthase activity"/>
    <property type="evidence" value="ECO:0007669"/>
    <property type="project" value="TreeGrafter"/>
</dbReference>
<dbReference type="RefSeq" id="WP_311794366.1">
    <property type="nucleotide sequence ID" value="NZ_JALDYZ010000005.1"/>
</dbReference>
<reference evidence="5" key="1">
    <citation type="submission" date="2022-03" db="EMBL/GenBank/DDBJ databases">
        <title>Fererhizobium litorale gen. nov., sp. nov., isolated from sandy sediments of the Sea of Japan seashore.</title>
        <authorList>
            <person name="Romanenko L."/>
            <person name="Kurilenko V."/>
            <person name="Otstavnykh N."/>
            <person name="Svetashev V."/>
            <person name="Tekutyeva L."/>
            <person name="Isaeva M."/>
            <person name="Mikhailov V."/>
        </authorList>
    </citation>
    <scope>NUCLEOTIDE SEQUENCE</scope>
    <source>
        <strain evidence="5">KMM 9576</strain>
    </source>
</reference>
<dbReference type="SUPFAM" id="SSF53383">
    <property type="entry name" value="PLP-dependent transferases"/>
    <property type="match status" value="1"/>
</dbReference>
<dbReference type="InterPro" id="IPR015421">
    <property type="entry name" value="PyrdxlP-dep_Trfase_major"/>
</dbReference>
<dbReference type="InterPro" id="IPR004839">
    <property type="entry name" value="Aminotransferase_I/II_large"/>
</dbReference>
<evidence type="ECO:0000256" key="2">
    <source>
        <dbReference type="ARBA" id="ARBA00022679"/>
    </source>
</evidence>
<sequence length="395" mass="41876">MREGLAVSGEDAEEGGRRSALDRYGKTLQGFDRKGRLRSLSPQAGIDFTSNDYLGLAGSQCLKTAIAAALARGVPVGAGGSRLLRGNHSEHEALETEAARFFGVEKVLFFASGYAANVALFSTLPQRDDLIVHDALIHASTHEGIAASRARSVSVPHNDAGAFEDAIVHWRRQGGSGHPWIAVESLYSMDGDRAPIADLLCIAERHGGFLVIDEAHATGVFGAGGRGLSAGLEGRGNFLALHTCGKALGLSGALLGGPTVLLDYLVNRARGFIYSTAPSPLIAAGVREALRMIEDEPPRRAALRALCQFANREMASRLGMRGSGSQILPVMVGDNGRAVRIAGRMQAEGYDIRAIRPPTVPEGTARLRIAVTLNVDEAAISDVFAHLAKILEDER</sequence>
<name>A0AAE3QD05_9HYPH</name>
<dbReference type="PANTHER" id="PTHR13693:SF100">
    <property type="entry name" value="8-AMINO-7-OXONONANOATE SYNTHASE"/>
    <property type="match status" value="1"/>
</dbReference>
<dbReference type="AlphaFoldDB" id="A0AAE3QD05"/>
<dbReference type="GO" id="GO:0030170">
    <property type="term" value="F:pyridoxal phosphate binding"/>
    <property type="evidence" value="ECO:0007669"/>
    <property type="project" value="InterPro"/>
</dbReference>
<accession>A0AAE3QD05</accession>
<comment type="cofactor">
    <cofactor evidence="1">
        <name>pyridoxal 5'-phosphate</name>
        <dbReference type="ChEBI" id="CHEBI:597326"/>
    </cofactor>
</comment>
<dbReference type="Gene3D" id="3.40.640.10">
    <property type="entry name" value="Type I PLP-dependent aspartate aminotransferase-like (Major domain)"/>
    <property type="match status" value="1"/>
</dbReference>
<protein>
    <submittedName>
        <fullName evidence="5">8-amino-7-oxononanoate synthase</fullName>
    </submittedName>
</protein>
<dbReference type="InterPro" id="IPR015422">
    <property type="entry name" value="PyrdxlP-dep_Trfase_small"/>
</dbReference>
<gene>
    <name evidence="5" type="ORF">MRS75_11340</name>
</gene>
<proteinExistence type="predicted"/>
<dbReference type="InterPro" id="IPR015424">
    <property type="entry name" value="PyrdxlP-dep_Trfase"/>
</dbReference>
<keyword evidence="3" id="KW-0663">Pyridoxal phosphate</keyword>
<dbReference type="GO" id="GO:0009102">
    <property type="term" value="P:biotin biosynthetic process"/>
    <property type="evidence" value="ECO:0007669"/>
    <property type="project" value="TreeGrafter"/>
</dbReference>
<keyword evidence="6" id="KW-1185">Reference proteome</keyword>
<evidence type="ECO:0000313" key="6">
    <source>
        <dbReference type="Proteomes" id="UP001161580"/>
    </source>
</evidence>
<comment type="caution">
    <text evidence="5">The sequence shown here is derived from an EMBL/GenBank/DDBJ whole genome shotgun (WGS) entry which is preliminary data.</text>
</comment>